<evidence type="ECO:0000256" key="1">
    <source>
        <dbReference type="SAM" id="MobiDB-lite"/>
    </source>
</evidence>
<feature type="region of interest" description="Disordered" evidence="1">
    <location>
        <begin position="266"/>
        <end position="286"/>
    </location>
</feature>
<keyword evidence="3" id="KW-1185">Reference proteome</keyword>
<dbReference type="RefSeq" id="XP_060440588.1">
    <property type="nucleotide sequence ID" value="XM_060592822.1"/>
</dbReference>
<dbReference type="EMBL" id="JAHMHQ010000023">
    <property type="protein sequence ID" value="KAK1624593.1"/>
    <property type="molecule type" value="Genomic_DNA"/>
</dbReference>
<dbReference type="Proteomes" id="UP001243989">
    <property type="component" value="Unassembled WGS sequence"/>
</dbReference>
<feature type="region of interest" description="Disordered" evidence="1">
    <location>
        <begin position="29"/>
        <end position="82"/>
    </location>
</feature>
<gene>
    <name evidence="2" type="ORF">BDP81DRAFT_453349</name>
</gene>
<dbReference type="AlphaFoldDB" id="A0AAI9ZHB6"/>
<reference evidence="2" key="1">
    <citation type="submission" date="2021-06" db="EMBL/GenBank/DDBJ databases">
        <title>Comparative genomics, transcriptomics and evolutionary studies reveal genomic signatures of adaptation to plant cell wall in hemibiotrophic fungi.</title>
        <authorList>
            <consortium name="DOE Joint Genome Institute"/>
            <person name="Baroncelli R."/>
            <person name="Diaz J.F."/>
            <person name="Benocci T."/>
            <person name="Peng M."/>
            <person name="Battaglia E."/>
            <person name="Haridas S."/>
            <person name="Andreopoulos W."/>
            <person name="Labutti K."/>
            <person name="Pangilinan J."/>
            <person name="Floch G.L."/>
            <person name="Makela M.R."/>
            <person name="Henrissat B."/>
            <person name="Grigoriev I.V."/>
            <person name="Crouch J.A."/>
            <person name="De Vries R.P."/>
            <person name="Sukno S.A."/>
            <person name="Thon M.R."/>
        </authorList>
    </citation>
    <scope>NUCLEOTIDE SEQUENCE</scope>
    <source>
        <strain evidence="2">CBS 102054</strain>
    </source>
</reference>
<evidence type="ECO:0000313" key="2">
    <source>
        <dbReference type="EMBL" id="KAK1624593.1"/>
    </source>
</evidence>
<organism evidence="2 3">
    <name type="scientific">Colletotrichum phormii</name>
    <dbReference type="NCBI Taxonomy" id="359342"/>
    <lineage>
        <taxon>Eukaryota</taxon>
        <taxon>Fungi</taxon>
        <taxon>Dikarya</taxon>
        <taxon>Ascomycota</taxon>
        <taxon>Pezizomycotina</taxon>
        <taxon>Sordariomycetes</taxon>
        <taxon>Hypocreomycetidae</taxon>
        <taxon>Glomerellales</taxon>
        <taxon>Glomerellaceae</taxon>
        <taxon>Colletotrichum</taxon>
        <taxon>Colletotrichum acutatum species complex</taxon>
    </lineage>
</organism>
<proteinExistence type="predicted"/>
<accession>A0AAI9ZHB6</accession>
<name>A0AAI9ZHB6_9PEZI</name>
<comment type="caution">
    <text evidence="2">The sequence shown here is derived from an EMBL/GenBank/DDBJ whole genome shotgun (WGS) entry which is preliminary data.</text>
</comment>
<evidence type="ECO:0000313" key="3">
    <source>
        <dbReference type="Proteomes" id="UP001243989"/>
    </source>
</evidence>
<sequence>MGLVGELLNGRTATGLTQPSAFKMASLGTLSSGIKPEDTPIPSREPSREFSLPFRPSPAPPNRSPSWAFEKTPGPNNGPKKTVIDPDLLRVQKYLKFPGLDMPEVVITEQNRGFVTVLSLDRDLLVPGSSDLPVAPDSMQSFVCYKVEHLFATVFGVLYANKDMVMDWRQAWNKVQRLLAKENQVWKTDVTANKIRDLVQQFADARINYLENAPNSRLPRLGDRQNCRLLKSIDRYIDFKADRSSVSDLLQFPAKHRWMNRHRVRRYHRHQDAGPAHPAPAPPALMSPMASTAPMLSPEAIVALIATPPSFYGGRR</sequence>
<protein>
    <submittedName>
        <fullName evidence="2">Uncharacterized protein</fullName>
    </submittedName>
</protein>
<dbReference type="GeneID" id="85477684"/>